<dbReference type="KEGG" id="vg:24607054"/>
<gene>
    <name evidence="1" type="ORF">CPT_Mater155</name>
</gene>
<name>A0A0A0RMU8_9CAUD</name>
<dbReference type="Proteomes" id="UP000030206">
    <property type="component" value="Segment"/>
</dbReference>
<organism evidence="1 2">
    <name type="scientific">Bacillus phage Mater</name>
    <dbReference type="NCBI Taxonomy" id="1540090"/>
    <lineage>
        <taxon>Viruses</taxon>
        <taxon>Duplodnaviria</taxon>
        <taxon>Heunggongvirae</taxon>
        <taxon>Uroviricota</taxon>
        <taxon>Caudoviricetes</taxon>
        <taxon>Herelleviridae</taxon>
        <taxon>Bastillevirinae</taxon>
        <taxon>Matervirus</taxon>
        <taxon>Matervirus mater</taxon>
    </lineage>
</organism>
<reference evidence="1 2" key="1">
    <citation type="submission" date="2014-07" db="EMBL/GenBank/DDBJ databases">
        <title>Complete Genome of Bacillus megaterium Myophage Mater.</title>
        <authorList>
            <person name="Lancaster J.C."/>
            <person name="Hodde M.K."/>
            <person name="Hernandez A.C."/>
            <person name="Everett G.F.K."/>
        </authorList>
    </citation>
    <scope>NUCLEOTIDE SEQUENCE [LARGE SCALE GENOMIC DNA]</scope>
</reference>
<evidence type="ECO:0000313" key="2">
    <source>
        <dbReference type="Proteomes" id="UP000030206"/>
    </source>
</evidence>
<dbReference type="EMBL" id="KM236245">
    <property type="protein sequence ID" value="AIW03312.1"/>
    <property type="molecule type" value="Genomic_DNA"/>
</dbReference>
<dbReference type="OrthoDB" id="5058at10239"/>
<proteinExistence type="predicted"/>
<accession>A0A0A0RMU8</accession>
<keyword evidence="2" id="KW-1185">Reference proteome</keyword>
<sequence length="548" mass="61929">MSFLRHLLPAWKRGIEDKRKANAAILAAIDKELKDSEQEAIKSKLLLSLNTATDEWLDQYGKIFGVLRTDAERDDKYRQRIINYVMLRRGTIPAIREAIRAFLDDYDSYIEIYEPHTNVFTLNKSKLNGPDHFLGEYYTVAVLDIRISRPFPSGLIDIINEFKPAGVTVRLTYRPSSHNPKAPVIDLPLEDSEFLPSNTRLRIVNGMNDRIRGHLNLTARSRDESTSGLFMLNDSKLNSLDRLAGSLSAANASYNLATFSENDIMFSETTTMADVLGQTQNMSPDFYTKTGTIDEQYAAQSMDTGATSYLYFTMDMATYFATKYDSYLREIEPSGVYTKETYMSLMDKLYVQYKLAAVTAQQASFSVQVFDLETNSWVDLHGNKATIRYINNIVSIVSNPEYLSKNGLMFIRFKFFPLPDAGDFQTQYESPVFGASTYEEILDGGTFTGSTYDEVIDGTNQKTGIMYDVRFDFFEVGFTKDVAIRPTINMFDGTVTSVSTITDASITYSTYRGIQSPTEAYEFVVDGGTLANHTYDETIDGSYKDYTS</sequence>
<dbReference type="GeneID" id="24607054"/>
<protein>
    <submittedName>
        <fullName evidence="1">Baseplate protein</fullName>
    </submittedName>
</protein>
<evidence type="ECO:0000313" key="1">
    <source>
        <dbReference type="EMBL" id="AIW03312.1"/>
    </source>
</evidence>
<dbReference type="RefSeq" id="YP_009151114.1">
    <property type="nucleotide sequence ID" value="NC_027366.1"/>
</dbReference>